<protein>
    <submittedName>
        <fullName evidence="4">Glycosyltransferase</fullName>
        <ecNumber evidence="4">2.4.-.-</ecNumber>
    </submittedName>
</protein>
<reference evidence="4" key="1">
    <citation type="journal article" date="2021" name="PeerJ">
        <title>Extensive microbial diversity within the chicken gut microbiome revealed by metagenomics and culture.</title>
        <authorList>
            <person name="Gilroy R."/>
            <person name="Ravi A."/>
            <person name="Getino M."/>
            <person name="Pursley I."/>
            <person name="Horton D.L."/>
            <person name="Alikhan N.F."/>
            <person name="Baker D."/>
            <person name="Gharbi K."/>
            <person name="Hall N."/>
            <person name="Watson M."/>
            <person name="Adriaenssens E.M."/>
            <person name="Foster-Nyarko E."/>
            <person name="Jarju S."/>
            <person name="Secka A."/>
            <person name="Antonio M."/>
            <person name="Oren A."/>
            <person name="Chaudhuri R.R."/>
            <person name="La Ragione R."/>
            <person name="Hildebrand F."/>
            <person name="Pallen M.J."/>
        </authorList>
    </citation>
    <scope>NUCLEOTIDE SEQUENCE</scope>
    <source>
        <strain evidence="4">CHK174-6876</strain>
    </source>
</reference>
<comment type="caution">
    <text evidence="4">The sequence shown here is derived from an EMBL/GenBank/DDBJ whole genome shotgun (WGS) entry which is preliminary data.</text>
</comment>
<evidence type="ECO:0000256" key="1">
    <source>
        <dbReference type="ARBA" id="ARBA00022676"/>
    </source>
</evidence>
<dbReference type="EMBL" id="DYXG01000057">
    <property type="protein sequence ID" value="HJE97113.1"/>
    <property type="molecule type" value="Genomic_DNA"/>
</dbReference>
<dbReference type="Proteomes" id="UP000707535">
    <property type="component" value="Unassembled WGS sequence"/>
</dbReference>
<proteinExistence type="predicted"/>
<keyword evidence="1 4" id="KW-0328">Glycosyltransferase</keyword>
<reference evidence="4" key="2">
    <citation type="submission" date="2021-09" db="EMBL/GenBank/DDBJ databases">
        <authorList>
            <person name="Gilroy R."/>
        </authorList>
    </citation>
    <scope>NUCLEOTIDE SEQUENCE</scope>
    <source>
        <strain evidence="4">CHK174-6876</strain>
    </source>
</reference>
<dbReference type="Pfam" id="PF00535">
    <property type="entry name" value="Glycos_transf_2"/>
    <property type="match status" value="1"/>
</dbReference>
<evidence type="ECO:0000256" key="2">
    <source>
        <dbReference type="ARBA" id="ARBA00022679"/>
    </source>
</evidence>
<evidence type="ECO:0000313" key="4">
    <source>
        <dbReference type="EMBL" id="HJE97113.1"/>
    </source>
</evidence>
<dbReference type="Gene3D" id="3.90.550.10">
    <property type="entry name" value="Spore Coat Polysaccharide Biosynthesis Protein SpsA, Chain A"/>
    <property type="match status" value="1"/>
</dbReference>
<feature type="domain" description="Glycosyltransferase 2-like" evidence="3">
    <location>
        <begin position="9"/>
        <end position="179"/>
    </location>
</feature>
<dbReference type="PANTHER" id="PTHR22916">
    <property type="entry name" value="GLYCOSYLTRANSFERASE"/>
    <property type="match status" value="1"/>
</dbReference>
<dbReference type="EC" id="2.4.-.-" evidence="4"/>
<dbReference type="GO" id="GO:0016757">
    <property type="term" value="F:glycosyltransferase activity"/>
    <property type="evidence" value="ECO:0007669"/>
    <property type="project" value="UniProtKB-KW"/>
</dbReference>
<evidence type="ECO:0000259" key="3">
    <source>
        <dbReference type="Pfam" id="PF00535"/>
    </source>
</evidence>
<keyword evidence="2 4" id="KW-0808">Transferase</keyword>
<dbReference type="InterPro" id="IPR001173">
    <property type="entry name" value="Glyco_trans_2-like"/>
</dbReference>
<accession>A0A921FAW2</accession>
<dbReference type="AlphaFoldDB" id="A0A921FAW2"/>
<gene>
    <name evidence="4" type="ORF">K8V00_05785</name>
</gene>
<dbReference type="CDD" id="cd00761">
    <property type="entry name" value="Glyco_tranf_GTA_type"/>
    <property type="match status" value="1"/>
</dbReference>
<dbReference type="PANTHER" id="PTHR22916:SF51">
    <property type="entry name" value="GLYCOSYLTRANSFERASE EPSH-RELATED"/>
    <property type="match status" value="1"/>
</dbReference>
<evidence type="ECO:0000313" key="5">
    <source>
        <dbReference type="Proteomes" id="UP000707535"/>
    </source>
</evidence>
<dbReference type="SUPFAM" id="SSF53448">
    <property type="entry name" value="Nucleotide-diphospho-sugar transferases"/>
    <property type="match status" value="1"/>
</dbReference>
<name>A0A921FAW2_9LACO</name>
<sequence length="323" mass="38168">MSNEQLKISVVVPVYNVEDYLKKCVESLLNQTMLQTDYNVILVDDGSTDSSGKICDEFQKSHPSVITAMHKKNGGLSDARNYGMKQTKGKYILFIDSDDYVEPQMFERMYALSQNGNKKIVECNFIWEFEDKSKNDIRLSYKSLKDYLVEGRVVAWNKLYLREWLNEIHVEFPFGKLYEDQPFFFKLVACLNDISEVAVDQWCEVHYIQRSSSISNSETDKITDIIADYSDILNFYSEKNCLDTYHDELEYRFIRNLLGNVLIRKVIKIQDKAVKAKILDFLWGKIQSWFPEWKKNKYLQGKSLVNFYLKFMNLCVYRIFYLF</sequence>
<organism evidence="4 5">
    <name type="scientific">Ligilactobacillus acidipiscis</name>
    <dbReference type="NCBI Taxonomy" id="89059"/>
    <lineage>
        <taxon>Bacteria</taxon>
        <taxon>Bacillati</taxon>
        <taxon>Bacillota</taxon>
        <taxon>Bacilli</taxon>
        <taxon>Lactobacillales</taxon>
        <taxon>Lactobacillaceae</taxon>
        <taxon>Ligilactobacillus</taxon>
    </lineage>
</organism>
<dbReference type="InterPro" id="IPR029044">
    <property type="entry name" value="Nucleotide-diphossugar_trans"/>
</dbReference>